<reference evidence="1" key="1">
    <citation type="submission" date="2018-11" db="EMBL/GenBank/DDBJ databases">
        <title>Genomics analysis of Putative Virulence Factors on Adhesion and Cytotoxicity for Cronobacter spp.</title>
        <authorList>
            <person name="Cui J."/>
        </authorList>
    </citation>
    <scope>NUCLEOTIDE SEQUENCE</scope>
    <source>
        <strain evidence="1">SD69</strain>
    </source>
</reference>
<name>A0A9Q4XJI2_9ENTR</name>
<gene>
    <name evidence="1" type="ORF">EHJ13_06345</name>
</gene>
<evidence type="ECO:0000313" key="1">
    <source>
        <dbReference type="EMBL" id="NCH87068.1"/>
    </source>
</evidence>
<organism evidence="1 2">
    <name type="scientific">Cronobacter dublinensis</name>
    <dbReference type="NCBI Taxonomy" id="413497"/>
    <lineage>
        <taxon>Bacteria</taxon>
        <taxon>Pseudomonadati</taxon>
        <taxon>Pseudomonadota</taxon>
        <taxon>Gammaproteobacteria</taxon>
        <taxon>Enterobacterales</taxon>
        <taxon>Enterobacteriaceae</taxon>
        <taxon>Cronobacter</taxon>
    </lineage>
</organism>
<protein>
    <submittedName>
        <fullName evidence="1">Uncharacterized protein</fullName>
    </submittedName>
</protein>
<dbReference type="Proteomes" id="UP000778262">
    <property type="component" value="Unassembled WGS sequence"/>
</dbReference>
<comment type="caution">
    <text evidence="1">The sequence shown here is derived from an EMBL/GenBank/DDBJ whole genome shotgun (WGS) entry which is preliminary data.</text>
</comment>
<sequence>MKSRYLTETERPEFDSAVTAWLEDNAEDIESIPYKIALYSDGYLYRSITCSGLGDYIAATNFLESIGLVNVLSADRTYRGYDALFATLEDYKKAFPTR</sequence>
<evidence type="ECO:0000313" key="2">
    <source>
        <dbReference type="Proteomes" id="UP000778262"/>
    </source>
</evidence>
<dbReference type="AlphaFoldDB" id="A0A9Q4XJI2"/>
<dbReference type="EMBL" id="RPBY01000002">
    <property type="protein sequence ID" value="NCH87068.1"/>
    <property type="molecule type" value="Genomic_DNA"/>
</dbReference>
<accession>A0A9Q4XJI2</accession>
<dbReference type="RefSeq" id="WP_161590587.1">
    <property type="nucleotide sequence ID" value="NZ_RPBY01000002.1"/>
</dbReference>
<proteinExistence type="predicted"/>